<gene>
    <name evidence="5" type="ORF">HPB48_005666</name>
</gene>
<dbReference type="GO" id="GO:0016936">
    <property type="term" value="F:galactoside binding"/>
    <property type="evidence" value="ECO:0007669"/>
    <property type="project" value="TreeGrafter"/>
</dbReference>
<dbReference type="PANTHER" id="PTHR11346">
    <property type="entry name" value="GALECTIN"/>
    <property type="match status" value="1"/>
</dbReference>
<organism evidence="5 6">
    <name type="scientific">Haemaphysalis longicornis</name>
    <name type="common">Bush tick</name>
    <dbReference type="NCBI Taxonomy" id="44386"/>
    <lineage>
        <taxon>Eukaryota</taxon>
        <taxon>Metazoa</taxon>
        <taxon>Ecdysozoa</taxon>
        <taxon>Arthropoda</taxon>
        <taxon>Chelicerata</taxon>
        <taxon>Arachnida</taxon>
        <taxon>Acari</taxon>
        <taxon>Parasitiformes</taxon>
        <taxon>Ixodida</taxon>
        <taxon>Ixodoidea</taxon>
        <taxon>Ixodidae</taxon>
        <taxon>Haemaphysalinae</taxon>
        <taxon>Haemaphysalis</taxon>
    </lineage>
</organism>
<dbReference type="PANTHER" id="PTHR11346:SF176">
    <property type="entry name" value="32 KDA BETA-GALACTOSIDE-BINDING LECTIN LEC-3"/>
    <property type="match status" value="1"/>
</dbReference>
<dbReference type="Gene3D" id="2.60.120.200">
    <property type="match status" value="2"/>
</dbReference>
<dbReference type="Proteomes" id="UP000821853">
    <property type="component" value="Chromosome 5"/>
</dbReference>
<dbReference type="SMART" id="SM00276">
    <property type="entry name" value="GLECT"/>
    <property type="match status" value="2"/>
</dbReference>
<dbReference type="SUPFAM" id="SSF49899">
    <property type="entry name" value="Concanavalin A-like lectins/glucanases"/>
    <property type="match status" value="2"/>
</dbReference>
<evidence type="ECO:0000313" key="6">
    <source>
        <dbReference type="Proteomes" id="UP000821853"/>
    </source>
</evidence>
<sequence>MSAKVSAHCLPVYPEPRLITFEPTMPMDQPLERLQPGTIIEIAGHVLNSPKRFSVNLVTDRGDIALHVNPRFDVGNVVLNTFQNGDWEDEEVVDHLPVQQGHNFETMILVEHMSYKVAFNGLHFADFKHRLLFSTVETLRVDGCVTIHRVEQRPPLGSTMVPPMEGCQPQPVAVAMGPTIVYNPPTPFLHPLPGGQLKPGLLVYISGRPHSEANSFSINFQCGGLGSDVAFHFNPRFRHKEMVRNTFQDGDWGTEERKCHGFPFAPGVHFDLLIRVLDAAFDVAVNGQHYLQYQHRLQPLQCISHLSIEGDVLLASCKLHQQS</sequence>
<feature type="domain" description="Galectin" evidence="4">
    <location>
        <begin position="189"/>
        <end position="320"/>
    </location>
</feature>
<dbReference type="VEuPathDB" id="VectorBase:HLOH_040409"/>
<dbReference type="OMA" id="IRCEYEG"/>
<evidence type="ECO:0000256" key="3">
    <source>
        <dbReference type="RuleBase" id="RU102079"/>
    </source>
</evidence>
<dbReference type="PROSITE" id="PS51304">
    <property type="entry name" value="GALECTIN"/>
    <property type="match status" value="2"/>
</dbReference>
<evidence type="ECO:0000313" key="5">
    <source>
        <dbReference type="EMBL" id="KAH9376013.1"/>
    </source>
</evidence>
<evidence type="ECO:0000256" key="2">
    <source>
        <dbReference type="ARBA" id="ARBA00022737"/>
    </source>
</evidence>
<proteinExistence type="predicted"/>
<keyword evidence="6" id="KW-1185">Reference proteome</keyword>
<dbReference type="OrthoDB" id="5795596at2759"/>
<dbReference type="InterPro" id="IPR001079">
    <property type="entry name" value="Galectin_CRD"/>
</dbReference>
<dbReference type="EMBL" id="JABSTR010000007">
    <property type="protein sequence ID" value="KAH9376013.1"/>
    <property type="molecule type" value="Genomic_DNA"/>
</dbReference>
<keyword evidence="1 3" id="KW-0430">Lectin</keyword>
<feature type="domain" description="Galectin" evidence="4">
    <location>
        <begin position="26"/>
        <end position="153"/>
    </location>
</feature>
<dbReference type="AlphaFoldDB" id="A0A9J6GKB7"/>
<comment type="caution">
    <text evidence="5">The sequence shown here is derived from an EMBL/GenBank/DDBJ whole genome shotgun (WGS) entry which is preliminary data.</text>
</comment>
<dbReference type="FunFam" id="2.60.120.200:FF:000124">
    <property type="entry name" value="Galectin-4"/>
    <property type="match status" value="2"/>
</dbReference>
<reference evidence="5 6" key="1">
    <citation type="journal article" date="2020" name="Cell">
        <title>Large-Scale Comparative Analyses of Tick Genomes Elucidate Their Genetic Diversity and Vector Capacities.</title>
        <authorList>
            <consortium name="Tick Genome and Microbiome Consortium (TIGMIC)"/>
            <person name="Jia N."/>
            <person name="Wang J."/>
            <person name="Shi W."/>
            <person name="Du L."/>
            <person name="Sun Y."/>
            <person name="Zhan W."/>
            <person name="Jiang J.F."/>
            <person name="Wang Q."/>
            <person name="Zhang B."/>
            <person name="Ji P."/>
            <person name="Bell-Sakyi L."/>
            <person name="Cui X.M."/>
            <person name="Yuan T.T."/>
            <person name="Jiang B.G."/>
            <person name="Yang W.F."/>
            <person name="Lam T.T."/>
            <person name="Chang Q.C."/>
            <person name="Ding S.J."/>
            <person name="Wang X.J."/>
            <person name="Zhu J.G."/>
            <person name="Ruan X.D."/>
            <person name="Zhao L."/>
            <person name="Wei J.T."/>
            <person name="Ye R.Z."/>
            <person name="Que T.C."/>
            <person name="Du C.H."/>
            <person name="Zhou Y.H."/>
            <person name="Cheng J.X."/>
            <person name="Dai P.F."/>
            <person name="Guo W.B."/>
            <person name="Han X.H."/>
            <person name="Huang E.J."/>
            <person name="Li L.F."/>
            <person name="Wei W."/>
            <person name="Gao Y.C."/>
            <person name="Liu J.Z."/>
            <person name="Shao H.Z."/>
            <person name="Wang X."/>
            <person name="Wang C.C."/>
            <person name="Yang T.C."/>
            <person name="Huo Q.B."/>
            <person name="Li W."/>
            <person name="Chen H.Y."/>
            <person name="Chen S.E."/>
            <person name="Zhou L.G."/>
            <person name="Ni X.B."/>
            <person name="Tian J.H."/>
            <person name="Sheng Y."/>
            <person name="Liu T."/>
            <person name="Pan Y.S."/>
            <person name="Xia L.Y."/>
            <person name="Li J."/>
            <person name="Zhao F."/>
            <person name="Cao W.C."/>
        </authorList>
    </citation>
    <scope>NUCLEOTIDE SEQUENCE [LARGE SCALE GENOMIC DNA]</scope>
    <source>
        <strain evidence="5">HaeL-2018</strain>
    </source>
</reference>
<keyword evidence="2" id="KW-0677">Repeat</keyword>
<dbReference type="InterPro" id="IPR013320">
    <property type="entry name" value="ConA-like_dom_sf"/>
</dbReference>
<dbReference type="CDD" id="cd00070">
    <property type="entry name" value="GLECT"/>
    <property type="match status" value="2"/>
</dbReference>
<evidence type="ECO:0000259" key="4">
    <source>
        <dbReference type="PROSITE" id="PS51304"/>
    </source>
</evidence>
<protein>
    <recommendedName>
        <fullName evidence="3">Galectin</fullName>
    </recommendedName>
</protein>
<dbReference type="InterPro" id="IPR044156">
    <property type="entry name" value="Galectin-like"/>
</dbReference>
<dbReference type="SMART" id="SM00908">
    <property type="entry name" value="Gal-bind_lectin"/>
    <property type="match status" value="2"/>
</dbReference>
<evidence type="ECO:0000256" key="1">
    <source>
        <dbReference type="ARBA" id="ARBA00022734"/>
    </source>
</evidence>
<dbReference type="GO" id="GO:0030246">
    <property type="term" value="F:carbohydrate binding"/>
    <property type="evidence" value="ECO:0007669"/>
    <property type="project" value="UniProtKB-UniRule"/>
</dbReference>
<name>A0A9J6GKB7_HAELO</name>
<dbReference type="Pfam" id="PF00337">
    <property type="entry name" value="Gal-bind_lectin"/>
    <property type="match status" value="2"/>
</dbReference>
<accession>A0A9J6GKB7</accession>